<name>A0ABZ2KSG3_9BACT</name>
<organism evidence="1 2">
    <name type="scientific">Pendulispora rubella</name>
    <dbReference type="NCBI Taxonomy" id="2741070"/>
    <lineage>
        <taxon>Bacteria</taxon>
        <taxon>Pseudomonadati</taxon>
        <taxon>Myxococcota</taxon>
        <taxon>Myxococcia</taxon>
        <taxon>Myxococcales</taxon>
        <taxon>Sorangiineae</taxon>
        <taxon>Pendulisporaceae</taxon>
        <taxon>Pendulispora</taxon>
    </lineage>
</organism>
<evidence type="ECO:0000313" key="1">
    <source>
        <dbReference type="EMBL" id="WXB01639.1"/>
    </source>
</evidence>
<proteinExistence type="predicted"/>
<reference evidence="1" key="1">
    <citation type="submission" date="2021-12" db="EMBL/GenBank/DDBJ databases">
        <title>Discovery of the Pendulisporaceae a myxobacterial family with distinct sporulation behavior and unique specialized metabolism.</title>
        <authorList>
            <person name="Garcia R."/>
            <person name="Popoff A."/>
            <person name="Bader C.D."/>
            <person name="Loehr J."/>
            <person name="Walesch S."/>
            <person name="Walt C."/>
            <person name="Boldt J."/>
            <person name="Bunk B."/>
            <person name="Haeckl F.J.F.P.J."/>
            <person name="Gunesch A.P."/>
            <person name="Birkelbach J."/>
            <person name="Nuebel U."/>
            <person name="Pietschmann T."/>
            <person name="Bach T."/>
            <person name="Mueller R."/>
        </authorList>
    </citation>
    <scope>NUCLEOTIDE SEQUENCE</scope>
    <source>
        <strain evidence="1">MSr11367</strain>
    </source>
</reference>
<sequence>MNITALSNSELLSGIHALVGQGRVILARLLAYLAEVEERRLDLQSACSSLFDFCVRRLGLSEDEACRRVMAARLARRFPLALRLLESSSPHAFPGQPPPR</sequence>
<dbReference type="RefSeq" id="WP_394831255.1">
    <property type="nucleotide sequence ID" value="NZ_CP089929.1"/>
</dbReference>
<dbReference type="Proteomes" id="UP001374803">
    <property type="component" value="Chromosome"/>
</dbReference>
<protein>
    <submittedName>
        <fullName evidence="1">Uncharacterized protein</fullName>
    </submittedName>
</protein>
<accession>A0ABZ2KSG3</accession>
<dbReference type="EMBL" id="CP089983">
    <property type="protein sequence ID" value="WXB01639.1"/>
    <property type="molecule type" value="Genomic_DNA"/>
</dbReference>
<evidence type="ECO:0000313" key="2">
    <source>
        <dbReference type="Proteomes" id="UP001374803"/>
    </source>
</evidence>
<keyword evidence="2" id="KW-1185">Reference proteome</keyword>
<gene>
    <name evidence="1" type="ORF">LVJ94_32570</name>
</gene>